<organism evidence="1 2">
    <name type="scientific">Saccharothrix violaceirubra</name>
    <dbReference type="NCBI Taxonomy" id="413306"/>
    <lineage>
        <taxon>Bacteria</taxon>
        <taxon>Bacillati</taxon>
        <taxon>Actinomycetota</taxon>
        <taxon>Actinomycetes</taxon>
        <taxon>Pseudonocardiales</taxon>
        <taxon>Pseudonocardiaceae</taxon>
        <taxon>Saccharothrix</taxon>
    </lineage>
</organism>
<protein>
    <submittedName>
        <fullName evidence="1">Uncharacterized protein</fullName>
    </submittedName>
</protein>
<evidence type="ECO:0000313" key="2">
    <source>
        <dbReference type="Proteomes" id="UP000542674"/>
    </source>
</evidence>
<proteinExistence type="predicted"/>
<comment type="caution">
    <text evidence="1">The sequence shown here is derived from an EMBL/GenBank/DDBJ whole genome shotgun (WGS) entry which is preliminary data.</text>
</comment>
<dbReference type="Proteomes" id="UP000542674">
    <property type="component" value="Unassembled WGS sequence"/>
</dbReference>
<gene>
    <name evidence="1" type="ORF">F4559_003385</name>
</gene>
<accession>A0A7W7T473</accession>
<dbReference type="EMBL" id="JACHJS010000001">
    <property type="protein sequence ID" value="MBB4966026.1"/>
    <property type="molecule type" value="Genomic_DNA"/>
</dbReference>
<reference evidence="1 2" key="1">
    <citation type="submission" date="2020-08" db="EMBL/GenBank/DDBJ databases">
        <title>Sequencing the genomes of 1000 actinobacteria strains.</title>
        <authorList>
            <person name="Klenk H.-P."/>
        </authorList>
    </citation>
    <scope>NUCLEOTIDE SEQUENCE [LARGE SCALE GENOMIC DNA]</scope>
    <source>
        <strain evidence="1 2">DSM 45084</strain>
    </source>
</reference>
<evidence type="ECO:0000313" key="1">
    <source>
        <dbReference type="EMBL" id="MBB4966026.1"/>
    </source>
</evidence>
<sequence length="34" mass="3586">MRMHCALSTLVRLAATCLLVGFLVGGFFAVAVMS</sequence>
<dbReference type="AlphaFoldDB" id="A0A7W7T473"/>
<name>A0A7W7T473_9PSEU</name>
<keyword evidence="2" id="KW-1185">Reference proteome</keyword>